<evidence type="ECO:0000256" key="1">
    <source>
        <dbReference type="ARBA" id="ARBA00010641"/>
    </source>
</evidence>
<sequence>MDANRESAAFDAELAELLGELLRECAYEPLLLISSPYAGSALVRIARDGAPAPSRFDELLVEVYETERHRLIGWTVTQVPNRSDAEDIVQTALVRTYAARPDVRDTAAMRGYLWRVTGNLIKDGWKRTAVDRAHLDPDGQDRIVTLADRAGIAFDEQISLRHALITALEQLPPREREAVVLHTYAGNTYVQTAAMMGLAAGTVKAYVAGALAKVRAQLQAA</sequence>
<name>A0A378Y9B5_9NOCA</name>
<dbReference type="InterPro" id="IPR013325">
    <property type="entry name" value="RNA_pol_sigma_r2"/>
</dbReference>
<dbReference type="CDD" id="cd06171">
    <property type="entry name" value="Sigma70_r4"/>
    <property type="match status" value="1"/>
</dbReference>
<dbReference type="RefSeq" id="WP_051037788.1">
    <property type="nucleotide sequence ID" value="NZ_UGRY01000002.1"/>
</dbReference>
<dbReference type="InterPro" id="IPR013249">
    <property type="entry name" value="RNA_pol_sigma70_r4_t2"/>
</dbReference>
<dbReference type="InterPro" id="IPR013324">
    <property type="entry name" value="RNA_pol_sigma_r3/r4-like"/>
</dbReference>
<dbReference type="STRING" id="1406858.GCA_000710895_05567"/>
<evidence type="ECO:0000256" key="4">
    <source>
        <dbReference type="ARBA" id="ARBA00023125"/>
    </source>
</evidence>
<protein>
    <submittedName>
        <fullName evidence="8">RNA polymerase sigma-E factor</fullName>
    </submittedName>
</protein>
<keyword evidence="4" id="KW-0238">DNA-binding</keyword>
<accession>A0A378Y9B5</accession>
<dbReference type="InterPro" id="IPR036388">
    <property type="entry name" value="WH-like_DNA-bd_sf"/>
</dbReference>
<evidence type="ECO:0000313" key="8">
    <source>
        <dbReference type="EMBL" id="SUA73684.1"/>
    </source>
</evidence>
<keyword evidence="9" id="KW-1185">Reference proteome</keyword>
<dbReference type="OrthoDB" id="4528249at2"/>
<dbReference type="Pfam" id="PF08281">
    <property type="entry name" value="Sigma70_r4_2"/>
    <property type="match status" value="1"/>
</dbReference>
<keyword evidence="2" id="KW-0805">Transcription regulation</keyword>
<dbReference type="PANTHER" id="PTHR43133:SF8">
    <property type="entry name" value="RNA POLYMERASE SIGMA FACTOR HI_1459-RELATED"/>
    <property type="match status" value="1"/>
</dbReference>
<feature type="domain" description="RNA polymerase sigma-70 region 2" evidence="6">
    <location>
        <begin position="64"/>
        <end position="128"/>
    </location>
</feature>
<dbReference type="GO" id="GO:0016987">
    <property type="term" value="F:sigma factor activity"/>
    <property type="evidence" value="ECO:0007669"/>
    <property type="project" value="UniProtKB-KW"/>
</dbReference>
<dbReference type="InterPro" id="IPR007627">
    <property type="entry name" value="RNA_pol_sigma70_r2"/>
</dbReference>
<proteinExistence type="inferred from homology"/>
<dbReference type="SUPFAM" id="SSF88946">
    <property type="entry name" value="Sigma2 domain of RNA polymerase sigma factors"/>
    <property type="match status" value="1"/>
</dbReference>
<dbReference type="SUPFAM" id="SSF88659">
    <property type="entry name" value="Sigma3 and sigma4 domains of RNA polymerase sigma factors"/>
    <property type="match status" value="1"/>
</dbReference>
<feature type="domain" description="RNA polymerase sigma factor 70 region 4 type 2" evidence="7">
    <location>
        <begin position="162"/>
        <end position="213"/>
    </location>
</feature>
<evidence type="ECO:0000256" key="2">
    <source>
        <dbReference type="ARBA" id="ARBA00023015"/>
    </source>
</evidence>
<keyword evidence="3" id="KW-0731">Sigma factor</keyword>
<dbReference type="GO" id="GO:0006352">
    <property type="term" value="P:DNA-templated transcription initiation"/>
    <property type="evidence" value="ECO:0007669"/>
    <property type="project" value="InterPro"/>
</dbReference>
<dbReference type="PANTHER" id="PTHR43133">
    <property type="entry name" value="RNA POLYMERASE ECF-TYPE SIGMA FACTO"/>
    <property type="match status" value="1"/>
</dbReference>
<evidence type="ECO:0000256" key="3">
    <source>
        <dbReference type="ARBA" id="ARBA00023082"/>
    </source>
</evidence>
<dbReference type="Gene3D" id="1.10.10.10">
    <property type="entry name" value="Winged helix-like DNA-binding domain superfamily/Winged helix DNA-binding domain"/>
    <property type="match status" value="1"/>
</dbReference>
<dbReference type="NCBIfam" id="TIGR02937">
    <property type="entry name" value="sigma70-ECF"/>
    <property type="match status" value="1"/>
</dbReference>
<dbReference type="InterPro" id="IPR014284">
    <property type="entry name" value="RNA_pol_sigma-70_dom"/>
</dbReference>
<evidence type="ECO:0000313" key="9">
    <source>
        <dbReference type="Proteomes" id="UP000255467"/>
    </source>
</evidence>
<evidence type="ECO:0000256" key="5">
    <source>
        <dbReference type="ARBA" id="ARBA00023163"/>
    </source>
</evidence>
<organism evidence="8 9">
    <name type="scientific">Nocardia otitidiscaviarum</name>
    <dbReference type="NCBI Taxonomy" id="1823"/>
    <lineage>
        <taxon>Bacteria</taxon>
        <taxon>Bacillati</taxon>
        <taxon>Actinomycetota</taxon>
        <taxon>Actinomycetes</taxon>
        <taxon>Mycobacteriales</taxon>
        <taxon>Nocardiaceae</taxon>
        <taxon>Nocardia</taxon>
    </lineage>
</organism>
<dbReference type="InterPro" id="IPR039425">
    <property type="entry name" value="RNA_pol_sigma-70-like"/>
</dbReference>
<comment type="similarity">
    <text evidence="1">Belongs to the sigma-70 factor family. ECF subfamily.</text>
</comment>
<evidence type="ECO:0000259" key="7">
    <source>
        <dbReference type="Pfam" id="PF08281"/>
    </source>
</evidence>
<gene>
    <name evidence="8" type="primary">sigE_1</name>
    <name evidence="8" type="ORF">NCTC1934_01131</name>
</gene>
<evidence type="ECO:0000259" key="6">
    <source>
        <dbReference type="Pfam" id="PF04542"/>
    </source>
</evidence>
<dbReference type="GO" id="GO:0003677">
    <property type="term" value="F:DNA binding"/>
    <property type="evidence" value="ECO:0007669"/>
    <property type="project" value="UniProtKB-KW"/>
</dbReference>
<dbReference type="Gene3D" id="1.10.1740.10">
    <property type="match status" value="1"/>
</dbReference>
<dbReference type="Pfam" id="PF04542">
    <property type="entry name" value="Sigma70_r2"/>
    <property type="match status" value="1"/>
</dbReference>
<dbReference type="Proteomes" id="UP000255467">
    <property type="component" value="Unassembled WGS sequence"/>
</dbReference>
<keyword evidence="5" id="KW-0804">Transcription</keyword>
<dbReference type="AlphaFoldDB" id="A0A378Y9B5"/>
<reference evidence="8 9" key="1">
    <citation type="submission" date="2018-06" db="EMBL/GenBank/DDBJ databases">
        <authorList>
            <consortium name="Pathogen Informatics"/>
            <person name="Doyle S."/>
        </authorList>
    </citation>
    <scope>NUCLEOTIDE SEQUENCE [LARGE SCALE GENOMIC DNA]</scope>
    <source>
        <strain evidence="8 9">NCTC1934</strain>
    </source>
</reference>
<dbReference type="EMBL" id="UGRY01000002">
    <property type="protein sequence ID" value="SUA73684.1"/>
    <property type="molecule type" value="Genomic_DNA"/>
</dbReference>